<organism evidence="1 2">
    <name type="scientific">Armadillidium nasatum</name>
    <dbReference type="NCBI Taxonomy" id="96803"/>
    <lineage>
        <taxon>Eukaryota</taxon>
        <taxon>Metazoa</taxon>
        <taxon>Ecdysozoa</taxon>
        <taxon>Arthropoda</taxon>
        <taxon>Crustacea</taxon>
        <taxon>Multicrustacea</taxon>
        <taxon>Malacostraca</taxon>
        <taxon>Eumalacostraca</taxon>
        <taxon>Peracarida</taxon>
        <taxon>Isopoda</taxon>
        <taxon>Oniscidea</taxon>
        <taxon>Crinocheta</taxon>
        <taxon>Armadillidiidae</taxon>
        <taxon>Armadillidium</taxon>
    </lineage>
</organism>
<dbReference type="OrthoDB" id="751084at2759"/>
<dbReference type="Proteomes" id="UP000326759">
    <property type="component" value="Unassembled WGS sequence"/>
</dbReference>
<dbReference type="EMBL" id="SEYY01000384">
    <property type="protein sequence ID" value="KAB7507375.1"/>
    <property type="molecule type" value="Genomic_DNA"/>
</dbReference>
<sequence>MEESKDRKESGYNKKHWWEGGPMSYETLEEKAEHWTLGADAATATLLQQISSNMIARTHEVEAALKNVCEDVDDLHVSLSNVATSLHLLSNMQFTENRTYQEDESTRVDSASTNIKAEKCGLTTQEDLMSSCCQAIAEGLDLVKNSYMKMEISDSESEGGEEGQKKG</sequence>
<accession>A0A5N5TMH7</accession>
<gene>
    <name evidence="1" type="primary">Fam21</name>
    <name evidence="1" type="ORF">Anas_02497</name>
</gene>
<proteinExistence type="predicted"/>
<evidence type="ECO:0000313" key="1">
    <source>
        <dbReference type="EMBL" id="KAB7507375.1"/>
    </source>
</evidence>
<comment type="caution">
    <text evidence="1">The sequence shown here is derived from an EMBL/GenBank/DDBJ whole genome shotgun (WGS) entry which is preliminary data.</text>
</comment>
<dbReference type="AlphaFoldDB" id="A0A5N5TMH7"/>
<name>A0A5N5TMH7_9CRUS</name>
<evidence type="ECO:0000313" key="2">
    <source>
        <dbReference type="Proteomes" id="UP000326759"/>
    </source>
</evidence>
<reference evidence="1 2" key="1">
    <citation type="journal article" date="2019" name="PLoS Biol.">
        <title>Sex chromosomes control vertical transmission of feminizing Wolbachia symbionts in an isopod.</title>
        <authorList>
            <person name="Becking T."/>
            <person name="Chebbi M.A."/>
            <person name="Giraud I."/>
            <person name="Moumen B."/>
            <person name="Laverre T."/>
            <person name="Caubet Y."/>
            <person name="Peccoud J."/>
            <person name="Gilbert C."/>
            <person name="Cordaux R."/>
        </authorList>
    </citation>
    <scope>NUCLEOTIDE SEQUENCE [LARGE SCALE GENOMIC DNA]</scope>
    <source>
        <strain evidence="1">ANa2</strain>
        <tissue evidence="1">Whole body excluding digestive tract and cuticle</tissue>
    </source>
</reference>
<keyword evidence="2" id="KW-1185">Reference proteome</keyword>
<protein>
    <submittedName>
        <fullName evidence="1">WASH complex subunit FAM21</fullName>
    </submittedName>
</protein>